<dbReference type="STRING" id="1408157.A0A1J7IHL4"/>
<dbReference type="SMART" id="SM00813">
    <property type="entry name" value="Alpha-L-AF_C"/>
    <property type="match status" value="1"/>
</dbReference>
<dbReference type="InterPro" id="IPR051563">
    <property type="entry name" value="Glycosyl_Hydrolase_51"/>
</dbReference>
<reference evidence="10 11" key="1">
    <citation type="submission" date="2016-10" db="EMBL/GenBank/DDBJ databases">
        <title>Draft genome sequence of Coniochaeta ligniaria NRRL30616, a lignocellulolytic fungus for bioabatement of inhibitors in plant biomass hydrolysates.</title>
        <authorList>
            <consortium name="DOE Joint Genome Institute"/>
            <person name="Jimenez D.J."/>
            <person name="Hector R.E."/>
            <person name="Riley R."/>
            <person name="Sun H."/>
            <person name="Grigoriev I.V."/>
            <person name="Van Elsas J.D."/>
            <person name="Nichols N.N."/>
        </authorList>
    </citation>
    <scope>NUCLEOTIDE SEQUENCE [LARGE SCALE GENOMIC DNA]</scope>
    <source>
        <strain evidence="10 11">NRRL 30616</strain>
    </source>
</reference>
<accession>A0A1J7IHL4</accession>
<keyword evidence="11" id="KW-1185">Reference proteome</keyword>
<feature type="signal peptide" evidence="8">
    <location>
        <begin position="1"/>
        <end position="20"/>
    </location>
</feature>
<comment type="pathway">
    <text evidence="2">Glycan metabolism; L-arabinan degradation.</text>
</comment>
<evidence type="ECO:0000256" key="3">
    <source>
        <dbReference type="ARBA" id="ARBA00007186"/>
    </source>
</evidence>
<dbReference type="SUPFAM" id="SSF51445">
    <property type="entry name" value="(Trans)glycosidases"/>
    <property type="match status" value="1"/>
</dbReference>
<dbReference type="EC" id="3.2.1.55" evidence="4"/>
<dbReference type="Pfam" id="PF22848">
    <property type="entry name" value="ASD1_dom"/>
    <property type="match status" value="1"/>
</dbReference>
<evidence type="ECO:0000313" key="11">
    <source>
        <dbReference type="Proteomes" id="UP000182658"/>
    </source>
</evidence>
<dbReference type="InterPro" id="IPR013780">
    <property type="entry name" value="Glyco_hydro_b"/>
</dbReference>
<dbReference type="GO" id="GO:0031222">
    <property type="term" value="P:arabinan catabolic process"/>
    <property type="evidence" value="ECO:0007669"/>
    <property type="project" value="UniProtKB-UniPathway"/>
</dbReference>
<dbReference type="InterPro" id="IPR010720">
    <property type="entry name" value="Alpha-L-AF_C"/>
</dbReference>
<dbReference type="InterPro" id="IPR055235">
    <property type="entry name" value="ASD1_cat"/>
</dbReference>
<protein>
    <recommendedName>
        <fullName evidence="4">non-reducing end alpha-L-arabinofuranosidase</fullName>
        <ecNumber evidence="4">3.2.1.55</ecNumber>
    </recommendedName>
</protein>
<dbReference type="InParanoid" id="A0A1J7IHL4"/>
<dbReference type="OrthoDB" id="406864at2759"/>
<dbReference type="PANTHER" id="PTHR31776:SF0">
    <property type="entry name" value="ALPHA-L-ARABINOFURANOSIDASE 1"/>
    <property type="match status" value="1"/>
</dbReference>
<evidence type="ECO:0000313" key="10">
    <source>
        <dbReference type="EMBL" id="OIW26885.1"/>
    </source>
</evidence>
<organism evidence="10 11">
    <name type="scientific">Coniochaeta ligniaria NRRL 30616</name>
    <dbReference type="NCBI Taxonomy" id="1408157"/>
    <lineage>
        <taxon>Eukaryota</taxon>
        <taxon>Fungi</taxon>
        <taxon>Dikarya</taxon>
        <taxon>Ascomycota</taxon>
        <taxon>Pezizomycotina</taxon>
        <taxon>Sordariomycetes</taxon>
        <taxon>Sordariomycetidae</taxon>
        <taxon>Coniochaetales</taxon>
        <taxon>Coniochaetaceae</taxon>
        <taxon>Coniochaeta</taxon>
    </lineage>
</organism>
<keyword evidence="6 10" id="KW-0378">Hydrolase</keyword>
<dbReference type="AlphaFoldDB" id="A0A1J7IHL4"/>
<keyword evidence="5 8" id="KW-0732">Signal</keyword>
<dbReference type="Proteomes" id="UP000182658">
    <property type="component" value="Unassembled WGS sequence"/>
</dbReference>
<evidence type="ECO:0000256" key="4">
    <source>
        <dbReference type="ARBA" id="ARBA00012670"/>
    </source>
</evidence>
<evidence type="ECO:0000259" key="9">
    <source>
        <dbReference type="SMART" id="SM00813"/>
    </source>
</evidence>
<dbReference type="Pfam" id="PF06964">
    <property type="entry name" value="Alpha-L-AF_C"/>
    <property type="match status" value="1"/>
</dbReference>
<dbReference type="PANTHER" id="PTHR31776">
    <property type="entry name" value="ALPHA-L-ARABINOFURANOSIDASE 1"/>
    <property type="match status" value="1"/>
</dbReference>
<feature type="domain" description="Alpha-L-arabinofuranosidase C-terminal" evidence="9">
    <location>
        <begin position="457"/>
        <end position="637"/>
    </location>
</feature>
<gene>
    <name evidence="10" type="ORF">CONLIGDRAFT_707434</name>
</gene>
<evidence type="ECO:0000256" key="7">
    <source>
        <dbReference type="ARBA" id="ARBA00023180"/>
    </source>
</evidence>
<evidence type="ECO:0000256" key="5">
    <source>
        <dbReference type="ARBA" id="ARBA00022729"/>
    </source>
</evidence>
<keyword evidence="7" id="KW-0325">Glycoprotein</keyword>
<evidence type="ECO:0000256" key="2">
    <source>
        <dbReference type="ARBA" id="ARBA00004834"/>
    </source>
</evidence>
<dbReference type="EMBL" id="KV875100">
    <property type="protein sequence ID" value="OIW26885.1"/>
    <property type="molecule type" value="Genomic_DNA"/>
</dbReference>
<evidence type="ECO:0000256" key="8">
    <source>
        <dbReference type="SAM" id="SignalP"/>
    </source>
</evidence>
<dbReference type="InterPro" id="IPR017853">
    <property type="entry name" value="GH"/>
</dbReference>
<dbReference type="Gene3D" id="2.60.40.1180">
    <property type="entry name" value="Golgi alpha-mannosidase II"/>
    <property type="match status" value="1"/>
</dbReference>
<dbReference type="UniPathway" id="UPA00667"/>
<evidence type="ECO:0000256" key="6">
    <source>
        <dbReference type="ARBA" id="ARBA00022801"/>
    </source>
</evidence>
<comment type="catalytic activity">
    <reaction evidence="1">
        <text>Hydrolysis of terminal non-reducing alpha-L-arabinofuranoside residues in alpha-L-arabinosides.</text>
        <dbReference type="EC" id="3.2.1.55"/>
    </reaction>
</comment>
<comment type="similarity">
    <text evidence="3">Belongs to the glycosyl hydrolase 51 family.</text>
</comment>
<feature type="chain" id="PRO_5013267128" description="non-reducing end alpha-L-arabinofuranosidase" evidence="8">
    <location>
        <begin position="21"/>
        <end position="644"/>
    </location>
</feature>
<evidence type="ECO:0000256" key="1">
    <source>
        <dbReference type="ARBA" id="ARBA00001462"/>
    </source>
</evidence>
<dbReference type="GO" id="GO:0046373">
    <property type="term" value="P:L-arabinose metabolic process"/>
    <property type="evidence" value="ECO:0007669"/>
    <property type="project" value="InterPro"/>
</dbReference>
<dbReference type="Gene3D" id="3.20.20.80">
    <property type="entry name" value="Glycosidases"/>
    <property type="match status" value="1"/>
</dbReference>
<dbReference type="GO" id="GO:0046556">
    <property type="term" value="F:alpha-L-arabinofuranosidase activity"/>
    <property type="evidence" value="ECO:0007669"/>
    <property type="project" value="UniProtKB-EC"/>
</dbReference>
<proteinExistence type="inferred from homology"/>
<sequence length="644" mass="70784">MFSRCVGLVLLSAGLRVASGLNLQLATSGGNASSPLLYGLLYEDVYHSGDGGLYAELIQNRAFQGTTVNVDGSGQQVPPFRTLEYWHTEGSDVLTIDNAAHALSDALPWHMRVDVAQGATGDTGFWNEGYWGMDVKQATTYTASFYLRGDYTGEIRGAFWSNTTNSKLGDTVFDVSQSDSDGWIKYEKTFIPTSSAPDEKNTFHITFDGAQTSGKSLRFNLISVFPQTYKNSNSELRQDLAQALNDTNGKFLRFPGGNNMEGQSSPYMWKWNETIGPLIDRPGRPGTWGYYNTDGFGLLEMMQWCIDMELEPILAVWGGLYLDGEIISEENLQPYIDDVLNELEFLMGPTSSPYGALRASLGYPEPFTIKYVEVGNEDFLNGGIPTYVAYRFNRFYDAIRAVYPNMTMVSSIWIGYFNGQAPIGVVQDLHDYLSVSDMVAHFGGYDHADRNYPVLVGEYAAIYDAQHTPPNQLDNPTLQSATSEAIYFLGLERNADLIVGIAHGALIKSLHDEPDNVAMLKHSPTEIVYSMSYYVAKLFASYYGSETVPVAADSPYGPLYWAATKDAAAGTYFLKIVNYDGAASTPVTVSIPGKTGQAKLITLTAPDAYSTNTLGNSTSVWTETTLFNGDEVEGNHVNVNIYIG</sequence>
<name>A0A1J7IHL4_9PEZI</name>